<organism evidence="1 2">
    <name type="scientific">Kordia antarctica</name>
    <dbReference type="NCBI Taxonomy" id="1218801"/>
    <lineage>
        <taxon>Bacteria</taxon>
        <taxon>Pseudomonadati</taxon>
        <taxon>Bacteroidota</taxon>
        <taxon>Flavobacteriia</taxon>
        <taxon>Flavobacteriales</taxon>
        <taxon>Flavobacteriaceae</taxon>
        <taxon>Kordia</taxon>
    </lineage>
</organism>
<proteinExistence type="predicted"/>
<dbReference type="AlphaFoldDB" id="A0A7L4ZHS2"/>
<evidence type="ECO:0000313" key="1">
    <source>
        <dbReference type="EMBL" id="QHI35474.1"/>
    </source>
</evidence>
<dbReference type="KEGG" id="kan:IMCC3317_08200"/>
<protein>
    <submittedName>
        <fullName evidence="1">Uncharacterized protein</fullName>
    </submittedName>
</protein>
<accession>A0A7L4ZHS2</accession>
<reference evidence="1 2" key="1">
    <citation type="journal article" date="2013" name="Int. J. Syst. Evol. Microbiol.">
        <title>Kordia antarctica sp. nov., isolated from Antarctic seawater.</title>
        <authorList>
            <person name="Baek K."/>
            <person name="Choi A."/>
            <person name="Kang I."/>
            <person name="Lee K."/>
            <person name="Cho J.C."/>
        </authorList>
    </citation>
    <scope>NUCLEOTIDE SEQUENCE [LARGE SCALE GENOMIC DNA]</scope>
    <source>
        <strain evidence="1 2">IMCC3317</strain>
    </source>
</reference>
<evidence type="ECO:0000313" key="2">
    <source>
        <dbReference type="Proteomes" id="UP000464657"/>
    </source>
</evidence>
<dbReference type="Proteomes" id="UP000464657">
    <property type="component" value="Chromosome"/>
</dbReference>
<gene>
    <name evidence="1" type="ORF">IMCC3317_08200</name>
</gene>
<dbReference type="OrthoDB" id="1348340at2"/>
<dbReference type="RefSeq" id="WP_160128214.1">
    <property type="nucleotide sequence ID" value="NZ_CP019288.1"/>
</dbReference>
<name>A0A7L4ZHS2_9FLAO</name>
<keyword evidence="2" id="KW-1185">Reference proteome</keyword>
<sequence>MSTFNLKTAFTNEQLRNIYIAGINVIVAKPTGGGNPNVAWQVYKPLQGNTITWKEEYGIYASTSDVVNGARLSQLSSVPVGAIQNKLYTLEPDGSTSGPASGGKPNSYALENKYSNKDYMTVGLFQDANVNGTDIAGNAISAVPTLLAHTAVMTPYTTVYIWLESNVVSNTVVTNVTSPMTALKFGGGVDTISVAYDSETGKFIPTGDNAELITHIEPCL</sequence>
<dbReference type="EMBL" id="CP019288">
    <property type="protein sequence ID" value="QHI35474.1"/>
    <property type="molecule type" value="Genomic_DNA"/>
</dbReference>